<reference evidence="3 4" key="1">
    <citation type="submission" date="2019-12" db="EMBL/GenBank/DDBJ databases">
        <authorList>
            <person name="Alioto T."/>
            <person name="Alioto T."/>
            <person name="Gomez Garrido J."/>
        </authorList>
    </citation>
    <scope>NUCLEOTIDE SEQUENCE [LARGE SCALE GENOMIC DNA]</scope>
</reference>
<keyword evidence="4" id="KW-1185">Reference proteome</keyword>
<dbReference type="PANTHER" id="PTHR36804">
    <property type="entry name" value="OSJNBA0013K16.11 PROTEIN"/>
    <property type="match status" value="1"/>
</dbReference>
<evidence type="ECO:0000313" key="3">
    <source>
        <dbReference type="EMBL" id="CAA2956526.1"/>
    </source>
</evidence>
<feature type="compositionally biased region" description="Polar residues" evidence="1">
    <location>
        <begin position="237"/>
        <end position="254"/>
    </location>
</feature>
<dbReference type="Gramene" id="OE9A008271T2">
    <property type="protein sequence ID" value="OE9A008271C2"/>
    <property type="gene ID" value="OE9A008271"/>
</dbReference>
<dbReference type="PANTHER" id="PTHR36804:SF1">
    <property type="entry name" value="OS04G0585600 PROTEIN"/>
    <property type="match status" value="1"/>
</dbReference>
<dbReference type="EMBL" id="CACTIH010000190">
    <property type="protein sequence ID" value="CAA2956526.1"/>
    <property type="molecule type" value="Genomic_DNA"/>
</dbReference>
<evidence type="ECO:0000256" key="2">
    <source>
        <dbReference type="SAM" id="Phobius"/>
    </source>
</evidence>
<organism evidence="3 4">
    <name type="scientific">Olea europaea subsp. europaea</name>
    <dbReference type="NCBI Taxonomy" id="158383"/>
    <lineage>
        <taxon>Eukaryota</taxon>
        <taxon>Viridiplantae</taxon>
        <taxon>Streptophyta</taxon>
        <taxon>Embryophyta</taxon>
        <taxon>Tracheophyta</taxon>
        <taxon>Spermatophyta</taxon>
        <taxon>Magnoliopsida</taxon>
        <taxon>eudicotyledons</taxon>
        <taxon>Gunneridae</taxon>
        <taxon>Pentapetalae</taxon>
        <taxon>asterids</taxon>
        <taxon>lamiids</taxon>
        <taxon>Lamiales</taxon>
        <taxon>Oleaceae</taxon>
        <taxon>Oleeae</taxon>
        <taxon>Olea</taxon>
    </lineage>
</organism>
<name>A0A8S0PSH5_OLEEU</name>
<sequence>MVPLSLTSPSAASLSLTHAPSFVPTLKPIYTRYNQLKKLNQRRRARNGKCRAELSADAPVAIAMGACILSSLILPATPLPEDSEGDSLIDSADARFAVMGIISLIPYFNWMSWVFAWMDTGKRRYAVYAIVYLAPYLRSNLSLSPEDSWLPIGSILLCIIHIQVENCKIHIYASHCVTSNLEFFILNLFCWQLEASIKNGDIQGFQIFNEAVKHLWSIKEKKNRIIYEEGKARDHQNLPSAQEQSRNEIQNWGSPAQDPELLNQDGETDGESKE</sequence>
<accession>A0A8S0PSH5</accession>
<gene>
    <name evidence="3" type="ORF">OLEA9_A008271</name>
</gene>
<feature type="transmembrane region" description="Helical" evidence="2">
    <location>
        <begin position="96"/>
        <end position="116"/>
    </location>
</feature>
<dbReference type="AlphaFoldDB" id="A0A8S0PSH5"/>
<dbReference type="Proteomes" id="UP000594638">
    <property type="component" value="Unassembled WGS sequence"/>
</dbReference>
<keyword evidence="2" id="KW-0812">Transmembrane</keyword>
<protein>
    <submittedName>
        <fullName evidence="3">Uncharacterized protein LOC111371750 isoform X1</fullName>
    </submittedName>
</protein>
<keyword evidence="2" id="KW-0472">Membrane</keyword>
<keyword evidence="2" id="KW-1133">Transmembrane helix</keyword>
<dbReference type="OrthoDB" id="2014574at2759"/>
<feature type="transmembrane region" description="Helical" evidence="2">
    <location>
        <begin position="54"/>
        <end position="76"/>
    </location>
</feature>
<proteinExistence type="predicted"/>
<comment type="caution">
    <text evidence="3">The sequence shown here is derived from an EMBL/GenBank/DDBJ whole genome shotgun (WGS) entry which is preliminary data.</text>
</comment>
<evidence type="ECO:0000313" key="4">
    <source>
        <dbReference type="Proteomes" id="UP000594638"/>
    </source>
</evidence>
<feature type="region of interest" description="Disordered" evidence="1">
    <location>
        <begin position="231"/>
        <end position="274"/>
    </location>
</feature>
<evidence type="ECO:0000256" key="1">
    <source>
        <dbReference type="SAM" id="MobiDB-lite"/>
    </source>
</evidence>